<proteinExistence type="predicted"/>
<comment type="caution">
    <text evidence="1">The sequence shown here is derived from an EMBL/GenBank/DDBJ whole genome shotgun (WGS) entry which is preliminary data.</text>
</comment>
<protein>
    <recommendedName>
        <fullName evidence="2">Terminase small subunit</fullName>
    </recommendedName>
</protein>
<sequence length="103" mass="11870">MSMQASDLVIPDVALWAMRFRLTPQQAIFVEAYRQDFDPVKALRIAGFAGRNEKALAMKLLNQRNIQAALKFRNEDLRGRAEEMREAALEWTRDMLEADLSDI</sequence>
<feature type="non-terminal residue" evidence="1">
    <location>
        <position position="103"/>
    </location>
</feature>
<evidence type="ECO:0008006" key="2">
    <source>
        <dbReference type="Google" id="ProtNLM"/>
    </source>
</evidence>
<evidence type="ECO:0000313" key="1">
    <source>
        <dbReference type="EMBL" id="KKM18678.1"/>
    </source>
</evidence>
<dbReference type="Gene3D" id="1.10.10.1400">
    <property type="entry name" value="Terminase, small subunit, N-terminal DNA-binding domain, HTH motif"/>
    <property type="match status" value="1"/>
</dbReference>
<gene>
    <name evidence="1" type="ORF">LCGC14_1663300</name>
</gene>
<accession>A0A0F9K9B2</accession>
<dbReference type="EMBL" id="LAZR01014170">
    <property type="protein sequence ID" value="KKM18678.1"/>
    <property type="molecule type" value="Genomic_DNA"/>
</dbReference>
<dbReference type="InterPro" id="IPR038713">
    <property type="entry name" value="Terminase_Gp1_N_sf"/>
</dbReference>
<reference evidence="1" key="1">
    <citation type="journal article" date="2015" name="Nature">
        <title>Complex archaea that bridge the gap between prokaryotes and eukaryotes.</title>
        <authorList>
            <person name="Spang A."/>
            <person name="Saw J.H."/>
            <person name="Jorgensen S.L."/>
            <person name="Zaremba-Niedzwiedzka K."/>
            <person name="Martijn J."/>
            <person name="Lind A.E."/>
            <person name="van Eijk R."/>
            <person name="Schleper C."/>
            <person name="Guy L."/>
            <person name="Ettema T.J."/>
        </authorList>
    </citation>
    <scope>NUCLEOTIDE SEQUENCE</scope>
</reference>
<name>A0A0F9K9B2_9ZZZZ</name>
<organism evidence="1">
    <name type="scientific">marine sediment metagenome</name>
    <dbReference type="NCBI Taxonomy" id="412755"/>
    <lineage>
        <taxon>unclassified sequences</taxon>
        <taxon>metagenomes</taxon>
        <taxon>ecological metagenomes</taxon>
    </lineage>
</organism>
<dbReference type="AlphaFoldDB" id="A0A0F9K9B2"/>